<accession>A0A0G1C3Z9</accession>
<evidence type="ECO:0000313" key="3">
    <source>
        <dbReference type="Proteomes" id="UP000034611"/>
    </source>
</evidence>
<name>A0A0G1C3Z9_9BACT</name>
<dbReference type="Proteomes" id="UP000034611">
    <property type="component" value="Unassembled WGS sequence"/>
</dbReference>
<organism evidence="2 3">
    <name type="scientific">Candidatus Woesebacteria bacterium GW2011_GWC1_43_10b</name>
    <dbReference type="NCBI Taxonomy" id="1618585"/>
    <lineage>
        <taxon>Bacteria</taxon>
        <taxon>Candidatus Woeseibacteriota</taxon>
    </lineage>
</organism>
<feature type="region of interest" description="Disordered" evidence="1">
    <location>
        <begin position="1"/>
        <end position="23"/>
    </location>
</feature>
<comment type="caution">
    <text evidence="2">The sequence shown here is derived from an EMBL/GenBank/DDBJ whole genome shotgun (WGS) entry which is preliminary data.</text>
</comment>
<dbReference type="AlphaFoldDB" id="A0A0G1C3Z9"/>
<gene>
    <name evidence="2" type="ORF">UV56_C0026G0001</name>
</gene>
<evidence type="ECO:0000313" key="2">
    <source>
        <dbReference type="EMBL" id="KKS80144.1"/>
    </source>
</evidence>
<protein>
    <submittedName>
        <fullName evidence="2">Uncharacterized protein</fullName>
    </submittedName>
</protein>
<sequence>MSSERQQEQNSQPLEKNAQDRDVKLGGVTISYDYSMEEDPRSQAGFLSLEELVHRLEQYKSRSRR</sequence>
<reference evidence="2 3" key="1">
    <citation type="journal article" date="2015" name="Nature">
        <title>rRNA introns, odd ribosomes, and small enigmatic genomes across a large radiation of phyla.</title>
        <authorList>
            <person name="Brown C.T."/>
            <person name="Hug L.A."/>
            <person name="Thomas B.C."/>
            <person name="Sharon I."/>
            <person name="Castelle C.J."/>
            <person name="Singh A."/>
            <person name="Wilkins M.J."/>
            <person name="Williams K.H."/>
            <person name="Banfield J.F."/>
        </authorList>
    </citation>
    <scope>NUCLEOTIDE SEQUENCE [LARGE SCALE GENOMIC DNA]</scope>
</reference>
<feature type="compositionally biased region" description="Polar residues" evidence="1">
    <location>
        <begin position="1"/>
        <end position="14"/>
    </location>
</feature>
<evidence type="ECO:0000256" key="1">
    <source>
        <dbReference type="SAM" id="MobiDB-lite"/>
    </source>
</evidence>
<dbReference type="EMBL" id="LCEY01000026">
    <property type="protein sequence ID" value="KKS80144.1"/>
    <property type="molecule type" value="Genomic_DNA"/>
</dbReference>
<proteinExistence type="predicted"/>